<dbReference type="Proteomes" id="UP000195221">
    <property type="component" value="Unassembled WGS sequence"/>
</dbReference>
<evidence type="ECO:0000313" key="2">
    <source>
        <dbReference type="Proteomes" id="UP000195221"/>
    </source>
</evidence>
<sequence>MVFAVSLADDDPECMVEEAVKTLLSDEMYDAEPLLVEWLAK</sequence>
<protein>
    <submittedName>
        <fullName evidence="1">Uncharacterized protein</fullName>
    </submittedName>
</protein>
<dbReference type="EMBL" id="NBTZ01000102">
    <property type="protein sequence ID" value="OTP71244.1"/>
    <property type="molecule type" value="Genomic_DNA"/>
</dbReference>
<dbReference type="AlphaFoldDB" id="A0A242MJ39"/>
<proteinExistence type="predicted"/>
<name>A0A242MJ39_CABSO</name>
<comment type="caution">
    <text evidence="1">The sequence shown here is derived from an EMBL/GenBank/DDBJ whole genome shotgun (WGS) entry which is preliminary data.</text>
</comment>
<reference evidence="1 2" key="1">
    <citation type="submission" date="2017-03" db="EMBL/GenBank/DDBJ databases">
        <title>Genome analysis of strain PAMC 26577.</title>
        <authorList>
            <person name="Oh H.-M."/>
            <person name="Yang J.-A."/>
        </authorList>
    </citation>
    <scope>NUCLEOTIDE SEQUENCE [LARGE SCALE GENOMIC DNA]</scope>
    <source>
        <strain evidence="1 2">PAMC 26577</strain>
    </source>
</reference>
<accession>A0A242MJ39</accession>
<gene>
    <name evidence="1" type="ORF">PAMC26577_25245</name>
</gene>
<organism evidence="1 2">
    <name type="scientific">Caballeronia sordidicola</name>
    <name type="common">Burkholderia sordidicola</name>
    <dbReference type="NCBI Taxonomy" id="196367"/>
    <lineage>
        <taxon>Bacteria</taxon>
        <taxon>Pseudomonadati</taxon>
        <taxon>Pseudomonadota</taxon>
        <taxon>Betaproteobacteria</taxon>
        <taxon>Burkholderiales</taxon>
        <taxon>Burkholderiaceae</taxon>
        <taxon>Caballeronia</taxon>
    </lineage>
</organism>
<evidence type="ECO:0000313" key="1">
    <source>
        <dbReference type="EMBL" id="OTP71244.1"/>
    </source>
</evidence>